<evidence type="ECO:0000256" key="3">
    <source>
        <dbReference type="ARBA" id="ARBA00022833"/>
    </source>
</evidence>
<feature type="compositionally biased region" description="Low complexity" evidence="5">
    <location>
        <begin position="361"/>
        <end position="405"/>
    </location>
</feature>
<dbReference type="SUPFAM" id="SSF57903">
    <property type="entry name" value="FYVE/PHD zinc finger"/>
    <property type="match status" value="2"/>
</dbReference>
<feature type="compositionally biased region" description="Polar residues" evidence="5">
    <location>
        <begin position="67"/>
        <end position="81"/>
    </location>
</feature>
<dbReference type="AlphaFoldDB" id="A0A9P1GMZ7"/>
<feature type="domain" description="PHD-type" evidence="6">
    <location>
        <begin position="478"/>
        <end position="546"/>
    </location>
</feature>
<name>A0A9P1GMZ7_9DINO</name>
<evidence type="ECO:0000256" key="1">
    <source>
        <dbReference type="ARBA" id="ARBA00022723"/>
    </source>
</evidence>
<proteinExistence type="predicted"/>
<feature type="compositionally biased region" description="Polar residues" evidence="5">
    <location>
        <begin position="594"/>
        <end position="605"/>
    </location>
</feature>
<dbReference type="Proteomes" id="UP001152797">
    <property type="component" value="Unassembled WGS sequence"/>
</dbReference>
<dbReference type="Gene3D" id="3.30.40.10">
    <property type="entry name" value="Zinc/RING finger domain, C3HC4 (zinc finger)"/>
    <property type="match status" value="2"/>
</dbReference>
<dbReference type="InterPro" id="IPR044254">
    <property type="entry name" value="At4g02110-like"/>
</dbReference>
<keyword evidence="1" id="KW-0479">Metal-binding</keyword>
<dbReference type="InterPro" id="IPR019787">
    <property type="entry name" value="Znf_PHD-finger"/>
</dbReference>
<organism evidence="7">
    <name type="scientific">Cladocopium goreaui</name>
    <dbReference type="NCBI Taxonomy" id="2562237"/>
    <lineage>
        <taxon>Eukaryota</taxon>
        <taxon>Sar</taxon>
        <taxon>Alveolata</taxon>
        <taxon>Dinophyceae</taxon>
        <taxon>Suessiales</taxon>
        <taxon>Symbiodiniaceae</taxon>
        <taxon>Cladocopium</taxon>
    </lineage>
</organism>
<dbReference type="PANTHER" id="PTHR47181:SF2">
    <property type="entry name" value="BRCA1 C TERMINUS DOMAIN CONTAINING PROTEIN, EXPRESSED"/>
    <property type="match status" value="1"/>
</dbReference>
<feature type="region of interest" description="Disordered" evidence="5">
    <location>
        <begin position="263"/>
        <end position="427"/>
    </location>
</feature>
<sequence length="613" mass="65670">MFPWAEPIPLETPKQTELPDGATRKRRSGRPGTATLPAARRRRTASSNWRPASGWAKRTAGAAPASRPTSATLLSQPSYSHTGKVPMNNDGFMVRLGTEAGFRGRWYCGRILDPSEVPGASDQCGPEGGPQCRSCAEFQKRYEPDLNDDGFPVKRSTSSKACFKFYCGRNGVVAGTGGQCGPMEGPQCPSCQRLQESFQAFYINDEGCQLRPGKTRGFCGTYYCGRVLGVQAIPGSDGRCGPIDGPQCSSCKRFQATQQVWVDEEPQPRQHGQPQAPRVKREREESVQRDKSSREKKSKDSKARKSKSSQMVKSEQEAEKEAQKYREEVRSVRSMTSRGGETSRGGTTSRGTLPGIRTVNAMTSPRSSPSPSMTASPASPSASPSRSPSVSVPRTSVPSVPSVPRTRGKQSVPSPPVPVVPPRKKPEANVPMNRTLCSECGKGNPSGLMMCGMMGPGCRIATHKRCCRPPLKEVPEGDWFCEVCRANPQRHALHCSVCGLCDNPGELLLCDMGGKDCHRATHLRCCSPPLKVVPAGDWYCAICAKGPGAANRPPRADKPAPASAVTSAPSKGAGKGKKGSGASFGDALKVAAATRSQAPSGQATFKRNVFDDP</sequence>
<keyword evidence="10" id="KW-1185">Reference proteome</keyword>
<dbReference type="GO" id="GO:0008270">
    <property type="term" value="F:zinc ion binding"/>
    <property type="evidence" value="ECO:0007669"/>
    <property type="project" value="UniProtKB-KW"/>
</dbReference>
<dbReference type="PROSITE" id="PS50016">
    <property type="entry name" value="ZF_PHD_2"/>
    <property type="match status" value="1"/>
</dbReference>
<evidence type="ECO:0000313" key="10">
    <source>
        <dbReference type="Proteomes" id="UP001152797"/>
    </source>
</evidence>
<dbReference type="InterPro" id="IPR001965">
    <property type="entry name" value="Znf_PHD"/>
</dbReference>
<dbReference type="EMBL" id="CAMXCT010006656">
    <property type="protein sequence ID" value="CAI4017809.1"/>
    <property type="molecule type" value="Genomic_DNA"/>
</dbReference>
<feature type="region of interest" description="Disordered" evidence="5">
    <location>
        <begin position="549"/>
        <end position="613"/>
    </location>
</feature>
<dbReference type="OrthoDB" id="432829at2759"/>
<evidence type="ECO:0000256" key="4">
    <source>
        <dbReference type="PROSITE-ProRule" id="PRU00146"/>
    </source>
</evidence>
<feature type="compositionally biased region" description="Low complexity" evidence="5">
    <location>
        <begin position="559"/>
        <end position="572"/>
    </location>
</feature>
<dbReference type="PANTHER" id="PTHR47181">
    <property type="entry name" value="BRCA1 C TERMINUS DOMAIN CONTAINING PROTEIN, EXPRESSED"/>
    <property type="match status" value="1"/>
</dbReference>
<evidence type="ECO:0000313" key="9">
    <source>
        <dbReference type="EMBL" id="CAL4805121.1"/>
    </source>
</evidence>
<evidence type="ECO:0000259" key="6">
    <source>
        <dbReference type="PROSITE" id="PS50016"/>
    </source>
</evidence>
<dbReference type="EMBL" id="CAMXCT030006656">
    <property type="protein sequence ID" value="CAL4805121.1"/>
    <property type="molecule type" value="Genomic_DNA"/>
</dbReference>
<keyword evidence="3" id="KW-0862">Zinc</keyword>
<dbReference type="InterPro" id="IPR013083">
    <property type="entry name" value="Znf_RING/FYVE/PHD"/>
</dbReference>
<evidence type="ECO:0000256" key="2">
    <source>
        <dbReference type="ARBA" id="ARBA00022771"/>
    </source>
</evidence>
<gene>
    <name evidence="7" type="ORF">C1SCF055_LOCUS42427</name>
</gene>
<evidence type="ECO:0000313" key="7">
    <source>
        <dbReference type="EMBL" id="CAI4017809.1"/>
    </source>
</evidence>
<dbReference type="SMART" id="SM00249">
    <property type="entry name" value="PHD"/>
    <property type="match status" value="2"/>
</dbReference>
<evidence type="ECO:0000256" key="5">
    <source>
        <dbReference type="SAM" id="MobiDB-lite"/>
    </source>
</evidence>
<feature type="region of interest" description="Disordered" evidence="5">
    <location>
        <begin position="1"/>
        <end position="85"/>
    </location>
</feature>
<dbReference type="Pfam" id="PF00628">
    <property type="entry name" value="PHD"/>
    <property type="match status" value="1"/>
</dbReference>
<dbReference type="EMBL" id="CAMXCT020006656">
    <property type="protein sequence ID" value="CAL1171184.1"/>
    <property type="molecule type" value="Genomic_DNA"/>
</dbReference>
<comment type="caution">
    <text evidence="7">The sequence shown here is derived from an EMBL/GenBank/DDBJ whole genome shotgun (WGS) entry which is preliminary data.</text>
</comment>
<evidence type="ECO:0000313" key="8">
    <source>
        <dbReference type="EMBL" id="CAL1171184.1"/>
    </source>
</evidence>
<protein>
    <submittedName>
        <fullName evidence="9">PHD-type domain-containing protein</fullName>
    </submittedName>
</protein>
<feature type="compositionally biased region" description="Basic and acidic residues" evidence="5">
    <location>
        <begin position="314"/>
        <end position="331"/>
    </location>
</feature>
<reference evidence="8" key="2">
    <citation type="submission" date="2024-04" db="EMBL/GenBank/DDBJ databases">
        <authorList>
            <person name="Chen Y."/>
            <person name="Shah S."/>
            <person name="Dougan E. K."/>
            <person name="Thang M."/>
            <person name="Chan C."/>
        </authorList>
    </citation>
    <scope>NUCLEOTIDE SEQUENCE [LARGE SCALE GENOMIC DNA]</scope>
</reference>
<accession>A0A9P1GMZ7</accession>
<keyword evidence="2 4" id="KW-0863">Zinc-finger</keyword>
<dbReference type="InterPro" id="IPR011011">
    <property type="entry name" value="Znf_FYVE_PHD"/>
</dbReference>
<feature type="compositionally biased region" description="Basic and acidic residues" evidence="5">
    <location>
        <begin position="279"/>
        <end position="303"/>
    </location>
</feature>
<feature type="compositionally biased region" description="Low complexity" evidence="5">
    <location>
        <begin position="333"/>
        <end position="352"/>
    </location>
</feature>
<reference evidence="7" key="1">
    <citation type="submission" date="2022-10" db="EMBL/GenBank/DDBJ databases">
        <authorList>
            <person name="Chen Y."/>
            <person name="Dougan E. K."/>
            <person name="Chan C."/>
            <person name="Rhodes N."/>
            <person name="Thang M."/>
        </authorList>
    </citation>
    <scope>NUCLEOTIDE SEQUENCE</scope>
</reference>